<feature type="compositionally biased region" description="Low complexity" evidence="5">
    <location>
        <begin position="49"/>
        <end position="68"/>
    </location>
</feature>
<evidence type="ECO:0000256" key="2">
    <source>
        <dbReference type="ARBA" id="ARBA00022540"/>
    </source>
</evidence>
<proteinExistence type="predicted"/>
<evidence type="ECO:0000256" key="4">
    <source>
        <dbReference type="ARBA" id="ARBA00029904"/>
    </source>
</evidence>
<organism evidence="6 7">
    <name type="scientific">Tilletia walkeri</name>
    <dbReference type="NCBI Taxonomy" id="117179"/>
    <lineage>
        <taxon>Eukaryota</taxon>
        <taxon>Fungi</taxon>
        <taxon>Dikarya</taxon>
        <taxon>Basidiomycota</taxon>
        <taxon>Ustilaginomycotina</taxon>
        <taxon>Exobasidiomycetes</taxon>
        <taxon>Tilletiales</taxon>
        <taxon>Tilletiaceae</taxon>
        <taxon>Tilletia</taxon>
    </lineage>
</organism>
<dbReference type="Proteomes" id="UP000078113">
    <property type="component" value="Unassembled WGS sequence"/>
</dbReference>
<reference evidence="6" key="2">
    <citation type="journal article" date="2019" name="IMA Fungus">
        <title>Genome sequencing and comparison of five Tilletia species to identify candidate genes for the detection of regulated species infecting wheat.</title>
        <authorList>
            <person name="Nguyen H.D.T."/>
            <person name="Sultana T."/>
            <person name="Kesanakurti P."/>
            <person name="Hambleton S."/>
        </authorList>
    </citation>
    <scope>NUCLEOTIDE SEQUENCE</scope>
    <source>
        <strain evidence="6">DAOMC 236422</strain>
    </source>
</reference>
<dbReference type="InterPro" id="IPR013906">
    <property type="entry name" value="eIF3j"/>
</dbReference>
<feature type="compositionally biased region" description="Acidic residues" evidence="5">
    <location>
        <begin position="130"/>
        <end position="144"/>
    </location>
</feature>
<evidence type="ECO:0000256" key="3">
    <source>
        <dbReference type="ARBA" id="ARBA00022917"/>
    </source>
</evidence>
<dbReference type="PANTHER" id="PTHR21681">
    <property type="entry name" value="EUKARYOTIC TRANSLATION INITIATION FACTOR 3 SUBUNIT J"/>
    <property type="match status" value="1"/>
</dbReference>
<dbReference type="PANTHER" id="PTHR21681:SF0">
    <property type="entry name" value="EUKARYOTIC TRANSLATION INITIATION FACTOR 3 SUBUNIT J"/>
    <property type="match status" value="1"/>
</dbReference>
<dbReference type="GO" id="GO:0005852">
    <property type="term" value="C:eukaryotic translation initiation factor 3 complex"/>
    <property type="evidence" value="ECO:0007669"/>
    <property type="project" value="InterPro"/>
</dbReference>
<feature type="compositionally biased region" description="Acidic residues" evidence="5">
    <location>
        <begin position="74"/>
        <end position="92"/>
    </location>
</feature>
<feature type="compositionally biased region" description="Basic and acidic residues" evidence="5">
    <location>
        <begin position="114"/>
        <end position="129"/>
    </location>
</feature>
<evidence type="ECO:0000313" key="7">
    <source>
        <dbReference type="Proteomes" id="UP000078113"/>
    </source>
</evidence>
<dbReference type="InterPro" id="IPR023194">
    <property type="entry name" value="eIF3-like_dom_sf"/>
</dbReference>
<feature type="region of interest" description="Disordered" evidence="5">
    <location>
        <begin position="35"/>
        <end position="172"/>
    </location>
</feature>
<name>A0A8X7T1C8_9BASI</name>
<keyword evidence="1" id="KW-0963">Cytoplasm</keyword>
<dbReference type="GO" id="GO:0003743">
    <property type="term" value="F:translation initiation factor activity"/>
    <property type="evidence" value="ECO:0007669"/>
    <property type="project" value="UniProtKB-KW"/>
</dbReference>
<feature type="compositionally biased region" description="Basic and acidic residues" evidence="5">
    <location>
        <begin position="152"/>
        <end position="161"/>
    </location>
</feature>
<dbReference type="Pfam" id="PF08597">
    <property type="entry name" value="eIF3_subunit"/>
    <property type="match status" value="1"/>
</dbReference>
<keyword evidence="2" id="KW-0396">Initiation factor</keyword>
<accession>A0A8X7T1C8</accession>
<gene>
    <name evidence="6" type="ORF">A4X09_0g7541</name>
</gene>
<dbReference type="Gene3D" id="1.10.246.60">
    <property type="entry name" value="Eukaryotic translation initiation factor 3 like domains"/>
    <property type="match status" value="1"/>
</dbReference>
<evidence type="ECO:0000256" key="1">
    <source>
        <dbReference type="ARBA" id="ARBA00022490"/>
    </source>
</evidence>
<feature type="region of interest" description="Disordered" evidence="5">
    <location>
        <begin position="241"/>
        <end position="291"/>
    </location>
</feature>
<keyword evidence="7" id="KW-1185">Reference proteome</keyword>
<feature type="compositionally biased region" description="Basic and acidic residues" evidence="5">
    <location>
        <begin position="39"/>
        <end position="48"/>
    </location>
</feature>
<sequence length="291" mass="32668">MSDWGESHREQRLSHTELRLDAESQLLIFSVMSSLPNRPDADSADEKAPAAAAAAPPKPTYTPAATSTFRRNFDDEEEDDVKDDWDDDDDEDEKKTASASAAAPSKKRGTVKQKIAEREAEERRRAERGDNDEDDEDDDDDEDDPIVRRKREREAQIRADVENAASLLGTSKISADDALSKLRSANPVSKEDWEEYSTTLFNELLKRQSSRPGFDKLFAHHFAKLLYSPLRDVEIRKGSTKLRELADEKTKAEKESKKNPVGKKTKPKSIGTSSAKNGHEALDDGDDLDFM</sequence>
<keyword evidence="3" id="KW-0648">Protein biosynthesis</keyword>
<evidence type="ECO:0000313" key="6">
    <source>
        <dbReference type="EMBL" id="KAE8262062.1"/>
    </source>
</evidence>
<feature type="compositionally biased region" description="Basic and acidic residues" evidence="5">
    <location>
        <begin position="241"/>
        <end position="258"/>
    </location>
</feature>
<reference evidence="6" key="1">
    <citation type="submission" date="2016-04" db="EMBL/GenBank/DDBJ databases">
        <authorList>
            <person name="Nguyen H.D."/>
            <person name="Samba Siva P."/>
            <person name="Cullis J."/>
            <person name="Levesque C.A."/>
            <person name="Hambleton S."/>
        </authorList>
    </citation>
    <scope>NUCLEOTIDE SEQUENCE</scope>
    <source>
        <strain evidence="6">DAOMC 236422</strain>
    </source>
</reference>
<comment type="caution">
    <text evidence="6">The sequence shown here is derived from an EMBL/GenBank/DDBJ whole genome shotgun (WGS) entry which is preliminary data.</text>
</comment>
<dbReference type="AlphaFoldDB" id="A0A8X7T1C8"/>
<dbReference type="EMBL" id="LWDG02000859">
    <property type="protein sequence ID" value="KAE8262062.1"/>
    <property type="molecule type" value="Genomic_DNA"/>
</dbReference>
<evidence type="ECO:0000256" key="5">
    <source>
        <dbReference type="SAM" id="MobiDB-lite"/>
    </source>
</evidence>
<protein>
    <recommendedName>
        <fullName evidence="4">Eukaryotic translation initiation factor 3 30 kDa subunit</fullName>
    </recommendedName>
</protein>